<dbReference type="EMBL" id="DUFJ01000109">
    <property type="protein sequence ID" value="HIH33576.1"/>
    <property type="molecule type" value="Genomic_DNA"/>
</dbReference>
<dbReference type="PANTHER" id="PTHR34448:SF1">
    <property type="entry name" value="BLL6088 PROTEIN"/>
    <property type="match status" value="1"/>
</dbReference>
<dbReference type="InterPro" id="IPR000787">
    <property type="entry name" value="Peptidase_M29"/>
</dbReference>
<name>A0A7J4L1P4_9ARCH</name>
<dbReference type="GO" id="GO:0006508">
    <property type="term" value="P:proteolysis"/>
    <property type="evidence" value="ECO:0007669"/>
    <property type="project" value="UniProtKB-KW"/>
</dbReference>
<gene>
    <name evidence="10" type="ORF">HA227_04990</name>
</gene>
<reference evidence="11" key="1">
    <citation type="journal article" date="2020" name="bioRxiv">
        <title>A rank-normalized archaeal taxonomy based on genome phylogeny resolves widespread incomplete and uneven classifications.</title>
        <authorList>
            <person name="Rinke C."/>
            <person name="Chuvochina M."/>
            <person name="Mussig A.J."/>
            <person name="Chaumeil P.-A."/>
            <person name="Waite D.W."/>
            <person name="Whitman W.B."/>
            <person name="Parks D.H."/>
            <person name="Hugenholtz P."/>
        </authorList>
    </citation>
    <scope>NUCLEOTIDE SEQUENCE [LARGE SCALE GENOMIC DNA]</scope>
</reference>
<keyword evidence="8" id="KW-0378">Hydrolase</keyword>
<evidence type="ECO:0000256" key="2">
    <source>
        <dbReference type="ARBA" id="ARBA00001946"/>
    </source>
</evidence>
<keyword evidence="6" id="KW-0645">Protease</keyword>
<comment type="cofactor">
    <cofactor evidence="3">
        <name>Zn(2+)</name>
        <dbReference type="ChEBI" id="CHEBI:29105"/>
    </cofactor>
</comment>
<dbReference type="AlphaFoldDB" id="A0A7J4L1P4"/>
<keyword evidence="7" id="KW-0479">Metal-binding</keyword>
<comment type="cofactor">
    <cofactor evidence="2">
        <name>Mg(2+)</name>
        <dbReference type="ChEBI" id="CHEBI:18420"/>
    </cofactor>
</comment>
<organism evidence="10 11">
    <name type="scientific">Candidatus Iainarchaeum sp</name>
    <dbReference type="NCBI Taxonomy" id="3101447"/>
    <lineage>
        <taxon>Archaea</taxon>
        <taxon>Candidatus Iainarchaeota</taxon>
        <taxon>Candidatus Iainarchaeia</taxon>
        <taxon>Candidatus Iainarchaeales</taxon>
        <taxon>Candidatus Iainarchaeaceae</taxon>
        <taxon>Candidatus Iainarchaeum</taxon>
    </lineage>
</organism>
<evidence type="ECO:0000256" key="5">
    <source>
        <dbReference type="ARBA" id="ARBA00022438"/>
    </source>
</evidence>
<keyword evidence="5 10" id="KW-0031">Aminopeptidase</keyword>
<dbReference type="InterPro" id="IPR035097">
    <property type="entry name" value="M29_N-terminal"/>
</dbReference>
<protein>
    <submittedName>
        <fullName evidence="10">Aminopeptidase</fullName>
    </submittedName>
</protein>
<evidence type="ECO:0000256" key="9">
    <source>
        <dbReference type="ARBA" id="ARBA00023049"/>
    </source>
</evidence>
<keyword evidence="9" id="KW-0482">Metalloprotease</keyword>
<dbReference type="PANTHER" id="PTHR34448">
    <property type="entry name" value="AMINOPEPTIDASE"/>
    <property type="match status" value="1"/>
</dbReference>
<evidence type="ECO:0000256" key="1">
    <source>
        <dbReference type="ARBA" id="ARBA00001941"/>
    </source>
</evidence>
<dbReference type="InterPro" id="IPR052170">
    <property type="entry name" value="M29_Exopeptidase"/>
</dbReference>
<dbReference type="GO" id="GO:0008237">
    <property type="term" value="F:metallopeptidase activity"/>
    <property type="evidence" value="ECO:0007669"/>
    <property type="project" value="UniProtKB-KW"/>
</dbReference>
<evidence type="ECO:0000313" key="10">
    <source>
        <dbReference type="EMBL" id="HIH33576.1"/>
    </source>
</evidence>
<dbReference type="Gene3D" id="3.40.1830.10">
    <property type="entry name" value="Thermophilic metalloprotease (M29)"/>
    <property type="match status" value="1"/>
</dbReference>
<comment type="cofactor">
    <cofactor evidence="1">
        <name>Co(2+)</name>
        <dbReference type="ChEBI" id="CHEBI:48828"/>
    </cofactor>
</comment>
<dbReference type="GO" id="GO:0004177">
    <property type="term" value="F:aminopeptidase activity"/>
    <property type="evidence" value="ECO:0007669"/>
    <property type="project" value="UniProtKB-KW"/>
</dbReference>
<evidence type="ECO:0000256" key="3">
    <source>
        <dbReference type="ARBA" id="ARBA00001947"/>
    </source>
</evidence>
<comment type="similarity">
    <text evidence="4">Belongs to the peptidase M29 family.</text>
</comment>
<dbReference type="GO" id="GO:0046872">
    <property type="term" value="F:metal ion binding"/>
    <property type="evidence" value="ECO:0007669"/>
    <property type="project" value="UniProtKB-KW"/>
</dbReference>
<evidence type="ECO:0000313" key="11">
    <source>
        <dbReference type="Proteomes" id="UP000527315"/>
    </source>
</evidence>
<dbReference type="Proteomes" id="UP000527315">
    <property type="component" value="Unassembled WGS sequence"/>
</dbReference>
<evidence type="ECO:0000256" key="8">
    <source>
        <dbReference type="ARBA" id="ARBA00022801"/>
    </source>
</evidence>
<accession>A0A7J4L1P4</accession>
<evidence type="ECO:0000256" key="7">
    <source>
        <dbReference type="ARBA" id="ARBA00022723"/>
    </source>
</evidence>
<dbReference type="Pfam" id="PF02073">
    <property type="entry name" value="Peptidase_M29"/>
    <property type="match status" value="1"/>
</dbReference>
<sequence>MDSRIERLAEIVLDKACRVGKKDYVQIVGGIEAQDFILALFEKSVKKGAFPTIKASLPDQSFLYYKNAKKFQLKWFPKLAMQEMKLTKAIVYIQSDTNRKELARIPTERINIRQKALKELDEWRVNKTNWCIVAFPSTGFAQDAGMSLKEYEDFVYSATNFDFSRLENKFAKLIKLENQTDKVRIVGKETDLEFSVKGRKAISDLKWLKNIPAGEVFNSVVENSAEGHIYYEFPAVYLDNEVDGVRLEFKKGKVVKESAEKNSAFLSRVLKSDKGARFLGEFGIGLNYGIKEFSKDILFDEKIGGTIHLALGQSYKECKGKNKSIVHWDMIKDLRKNGKVYFDGKLVEKNGKLRV</sequence>
<evidence type="ECO:0000256" key="4">
    <source>
        <dbReference type="ARBA" id="ARBA00008236"/>
    </source>
</evidence>
<evidence type="ECO:0000256" key="6">
    <source>
        <dbReference type="ARBA" id="ARBA00022670"/>
    </source>
</evidence>
<proteinExistence type="inferred from homology"/>
<comment type="caution">
    <text evidence="10">The sequence shown here is derived from an EMBL/GenBank/DDBJ whole genome shotgun (WGS) entry which is preliminary data.</text>
</comment>
<dbReference type="SUPFAM" id="SSF144052">
    <property type="entry name" value="Thermophilic metalloprotease-like"/>
    <property type="match status" value="1"/>
</dbReference>